<dbReference type="OrthoDB" id="3022108at2759"/>
<dbReference type="EMBL" id="JACGCI010000006">
    <property type="protein sequence ID" value="KAF6763412.1"/>
    <property type="molecule type" value="Genomic_DNA"/>
</dbReference>
<proteinExistence type="predicted"/>
<gene>
    <name evidence="1" type="ORF">DFP72DRAFT_530602</name>
</gene>
<reference evidence="1 2" key="1">
    <citation type="submission" date="2020-07" db="EMBL/GenBank/DDBJ databases">
        <title>Comparative genomics of pyrophilous fungi reveals a link between fire events and developmental genes.</title>
        <authorList>
            <consortium name="DOE Joint Genome Institute"/>
            <person name="Steindorff A.S."/>
            <person name="Carver A."/>
            <person name="Calhoun S."/>
            <person name="Stillman K."/>
            <person name="Liu H."/>
            <person name="Lipzen A."/>
            <person name="Pangilinan J."/>
            <person name="Labutti K."/>
            <person name="Bruns T.D."/>
            <person name="Grigoriev I.V."/>
        </authorList>
    </citation>
    <scope>NUCLEOTIDE SEQUENCE [LARGE SCALE GENOMIC DNA]</scope>
    <source>
        <strain evidence="1 2">CBS 144469</strain>
    </source>
</reference>
<dbReference type="Proteomes" id="UP000521943">
    <property type="component" value="Unassembled WGS sequence"/>
</dbReference>
<dbReference type="AlphaFoldDB" id="A0A8H6MGA9"/>
<comment type="caution">
    <text evidence="1">The sequence shown here is derived from an EMBL/GenBank/DDBJ whole genome shotgun (WGS) entry which is preliminary data.</text>
</comment>
<evidence type="ECO:0000313" key="2">
    <source>
        <dbReference type="Proteomes" id="UP000521943"/>
    </source>
</evidence>
<sequence length="222" mass="25081">MSLRARLERAGSQPLTFSFDASLADFADVLYATGHVFGILALHASQWEDISLIMHSGALHILNNARAKVPLLEKLTLHVRGSSRPSGLSIDQFAIAPRLRMSTFSFLETPWRSVLVSFFPIGFYPAITNSTDLQSLSCNFPCRQSPHFSDNRRWLQNRTKGGIEYIYIHDNGECNVEFPSPDPRSYKNSYPTADRLEDDRLVWEVVGSVTTSLRSKPGEKWF</sequence>
<keyword evidence="2" id="KW-1185">Reference proteome</keyword>
<name>A0A8H6MGA9_9AGAR</name>
<organism evidence="1 2">
    <name type="scientific">Ephemerocybe angulata</name>
    <dbReference type="NCBI Taxonomy" id="980116"/>
    <lineage>
        <taxon>Eukaryota</taxon>
        <taxon>Fungi</taxon>
        <taxon>Dikarya</taxon>
        <taxon>Basidiomycota</taxon>
        <taxon>Agaricomycotina</taxon>
        <taxon>Agaricomycetes</taxon>
        <taxon>Agaricomycetidae</taxon>
        <taxon>Agaricales</taxon>
        <taxon>Agaricineae</taxon>
        <taxon>Psathyrellaceae</taxon>
        <taxon>Ephemerocybe</taxon>
    </lineage>
</organism>
<evidence type="ECO:0000313" key="1">
    <source>
        <dbReference type="EMBL" id="KAF6763412.1"/>
    </source>
</evidence>
<accession>A0A8H6MGA9</accession>
<protein>
    <submittedName>
        <fullName evidence="1">Uncharacterized protein</fullName>
    </submittedName>
</protein>